<dbReference type="PaxDb" id="9986-ENSOCUP00000012344"/>
<dbReference type="RefSeq" id="XP_008271463.1">
    <property type="nucleotide sequence ID" value="XM_008273241.3"/>
</dbReference>
<dbReference type="PANTHER" id="PTHR45418:SF1">
    <property type="entry name" value="CANCER_TESTIS ANTIGEN 55"/>
    <property type="match status" value="1"/>
</dbReference>
<evidence type="ECO:0008006" key="5">
    <source>
        <dbReference type="Google" id="ProtNLM"/>
    </source>
</evidence>
<dbReference type="Ensembl" id="ENSOCUT00000014358.4">
    <property type="protein sequence ID" value="ENSOCUP00000012344.3"/>
    <property type="gene ID" value="ENSOCUG00000014361.4"/>
</dbReference>
<dbReference type="AlphaFoldDB" id="G1T790"/>
<gene>
    <name evidence="3" type="primary">LOC103351985</name>
</gene>
<dbReference type="GeneID" id="103351985"/>
<dbReference type="InParanoid" id="G1T790"/>
<sequence>MLRLLRRVMTFFRGKSQETAERQPIYLQDDSSLENQQILMESDSGDYSMMDESLCYSSDRTDSDSLISGQGGLANAEESELPEELKSFQVVDISGDIRGAGPSELETGILIDYVRVVKKRVVYLKEKIKFSLDIVSEGFVPYKGDWLEVEYSLQPGTSNIKAHSAKPVNCKHVEQVCISNVRGKKGVIAKSFFFTLDSLIRPDGYVPRNHDAVNVDVVESSQGCFKWRAYSITPI</sequence>
<reference evidence="3 4" key="1">
    <citation type="journal article" date="2011" name="Nature">
        <title>A high-resolution map of human evolutionary constraint using 29 mammals.</title>
        <authorList>
            <person name="Lindblad-Toh K."/>
            <person name="Garber M."/>
            <person name="Zuk O."/>
            <person name="Lin M.F."/>
            <person name="Parker B.J."/>
            <person name="Washietl S."/>
            <person name="Kheradpour P."/>
            <person name="Ernst J."/>
            <person name="Jordan G."/>
            <person name="Mauceli E."/>
            <person name="Ward L.D."/>
            <person name="Lowe C.B."/>
            <person name="Holloway A.K."/>
            <person name="Clamp M."/>
            <person name="Gnerre S."/>
            <person name="Alfoldi J."/>
            <person name="Beal K."/>
            <person name="Chang J."/>
            <person name="Clawson H."/>
            <person name="Cuff J."/>
            <person name="Di Palma F."/>
            <person name="Fitzgerald S."/>
            <person name="Flicek P."/>
            <person name="Guttman M."/>
            <person name="Hubisz M.J."/>
            <person name="Jaffe D.B."/>
            <person name="Jungreis I."/>
            <person name="Kent W.J."/>
            <person name="Kostka D."/>
            <person name="Lara M."/>
            <person name="Martins A.L."/>
            <person name="Massingham T."/>
            <person name="Moltke I."/>
            <person name="Raney B.J."/>
            <person name="Rasmussen M.D."/>
            <person name="Robinson J."/>
            <person name="Stark A."/>
            <person name="Vilella A.J."/>
            <person name="Wen J."/>
            <person name="Xie X."/>
            <person name="Zody M.C."/>
            <person name="Baldwin J."/>
            <person name="Bloom T."/>
            <person name="Chin C.W."/>
            <person name="Heiman D."/>
            <person name="Nicol R."/>
            <person name="Nusbaum C."/>
            <person name="Young S."/>
            <person name="Wilkinson J."/>
            <person name="Worley K.C."/>
            <person name="Kovar C.L."/>
            <person name="Muzny D.M."/>
            <person name="Gibbs R.A."/>
            <person name="Cree A."/>
            <person name="Dihn H.H."/>
            <person name="Fowler G."/>
            <person name="Jhangiani S."/>
            <person name="Joshi V."/>
            <person name="Lee S."/>
            <person name="Lewis L.R."/>
            <person name="Nazareth L.V."/>
            <person name="Okwuonu G."/>
            <person name="Santibanez J."/>
            <person name="Warren W.C."/>
            <person name="Mardis E.R."/>
            <person name="Weinstock G.M."/>
            <person name="Wilson R.K."/>
            <person name="Delehaunty K."/>
            <person name="Dooling D."/>
            <person name="Fronik C."/>
            <person name="Fulton L."/>
            <person name="Fulton B."/>
            <person name="Graves T."/>
            <person name="Minx P."/>
            <person name="Sodergren E."/>
            <person name="Birney E."/>
            <person name="Margulies E.H."/>
            <person name="Herrero J."/>
            <person name="Green E.D."/>
            <person name="Haussler D."/>
            <person name="Siepel A."/>
            <person name="Goldman N."/>
            <person name="Pollard K.S."/>
            <person name="Pedersen J.S."/>
            <person name="Lander E.S."/>
            <person name="Kellis M."/>
        </authorList>
    </citation>
    <scope>NUCLEOTIDE SEQUENCE [LARGE SCALE GENOMIC DNA]</scope>
    <source>
        <strain evidence="3 4">Thorbecke inbred</strain>
    </source>
</reference>
<keyword evidence="2" id="KW-0963">Cytoplasm</keyword>
<dbReference type="Bgee" id="ENSOCUG00000014361">
    <property type="expression patterns" value="Expressed in testis"/>
</dbReference>
<dbReference type="Proteomes" id="UP000001811">
    <property type="component" value="Chromosome X"/>
</dbReference>
<comment type="subcellular location">
    <subcellularLocation>
        <location evidence="1">Cytoplasm</location>
    </subcellularLocation>
</comment>
<dbReference type="OrthoDB" id="9573766at2759"/>
<dbReference type="KEGG" id="ocu:103351985"/>
<keyword evidence="4" id="KW-1185">Reference proteome</keyword>
<evidence type="ECO:0000313" key="4">
    <source>
        <dbReference type="Proteomes" id="UP000001811"/>
    </source>
</evidence>
<accession>G1T790</accession>
<evidence type="ECO:0000256" key="1">
    <source>
        <dbReference type="ARBA" id="ARBA00004496"/>
    </source>
</evidence>
<dbReference type="PANTHER" id="PTHR45418">
    <property type="entry name" value="CANCER/TESTIS ANTIGEN 55"/>
    <property type="match status" value="1"/>
</dbReference>
<dbReference type="GeneTree" id="ENSGT00940000163821"/>
<evidence type="ECO:0000256" key="2">
    <source>
        <dbReference type="ARBA" id="ARBA00022490"/>
    </source>
</evidence>
<organism evidence="3 4">
    <name type="scientific">Oryctolagus cuniculus</name>
    <name type="common">Rabbit</name>
    <dbReference type="NCBI Taxonomy" id="9986"/>
    <lineage>
        <taxon>Eukaryota</taxon>
        <taxon>Metazoa</taxon>
        <taxon>Chordata</taxon>
        <taxon>Craniata</taxon>
        <taxon>Vertebrata</taxon>
        <taxon>Euteleostomi</taxon>
        <taxon>Mammalia</taxon>
        <taxon>Eutheria</taxon>
        <taxon>Euarchontoglires</taxon>
        <taxon>Glires</taxon>
        <taxon>Lagomorpha</taxon>
        <taxon>Leporidae</taxon>
        <taxon>Oryctolagus</taxon>
    </lineage>
</organism>
<name>G1T790_RABIT</name>
<proteinExistence type="predicted"/>
<dbReference type="HOGENOM" id="CLU_1165540_0_0_1"/>
<reference evidence="3" key="2">
    <citation type="submission" date="2025-08" db="UniProtKB">
        <authorList>
            <consortium name="Ensembl"/>
        </authorList>
    </citation>
    <scope>IDENTIFICATION</scope>
    <source>
        <strain evidence="3">Thorbecke</strain>
    </source>
</reference>
<dbReference type="GO" id="GO:0005737">
    <property type="term" value="C:cytoplasm"/>
    <property type="evidence" value="ECO:0007669"/>
    <property type="project" value="UniProtKB-SubCell"/>
</dbReference>
<dbReference type="STRING" id="9986.ENSOCUP00000012344"/>
<protein>
    <recommendedName>
        <fullName evidence="5">Cancer/testis antigen 55</fullName>
    </recommendedName>
</protein>
<evidence type="ECO:0000313" key="3">
    <source>
        <dbReference type="Ensembl" id="ENSOCUP00000012344.3"/>
    </source>
</evidence>
<dbReference type="eggNOG" id="KOG1804">
    <property type="taxonomic scope" value="Eukaryota"/>
</dbReference>
<reference evidence="3" key="3">
    <citation type="submission" date="2025-09" db="UniProtKB">
        <authorList>
            <consortium name="Ensembl"/>
        </authorList>
    </citation>
    <scope>IDENTIFICATION</scope>
    <source>
        <strain evidence="3">Thorbecke</strain>
    </source>
</reference>
<dbReference type="EMBL" id="AAGW02046834">
    <property type="status" value="NOT_ANNOTATED_CDS"/>
    <property type="molecule type" value="Genomic_DNA"/>
</dbReference>